<protein>
    <recommendedName>
        <fullName evidence="3">ATP-binding protein</fullName>
    </recommendedName>
</protein>
<organism evidence="1 2">
    <name type="scientific">Undibacterium luofuense</name>
    <dbReference type="NCBI Taxonomy" id="2828733"/>
    <lineage>
        <taxon>Bacteria</taxon>
        <taxon>Pseudomonadati</taxon>
        <taxon>Pseudomonadota</taxon>
        <taxon>Betaproteobacteria</taxon>
        <taxon>Burkholderiales</taxon>
        <taxon>Oxalobacteraceae</taxon>
        <taxon>Undibacterium</taxon>
    </lineage>
</organism>
<evidence type="ECO:0008006" key="3">
    <source>
        <dbReference type="Google" id="ProtNLM"/>
    </source>
</evidence>
<evidence type="ECO:0000313" key="1">
    <source>
        <dbReference type="EMBL" id="MBR7782112.1"/>
    </source>
</evidence>
<dbReference type="AlphaFoldDB" id="A0A941I4V5"/>
<dbReference type="EMBL" id="JAGSPN010000005">
    <property type="protein sequence ID" value="MBR7782112.1"/>
    <property type="molecule type" value="Genomic_DNA"/>
</dbReference>
<dbReference type="RefSeq" id="WP_212687460.1">
    <property type="nucleotide sequence ID" value="NZ_JAGSPN010000005.1"/>
</dbReference>
<proteinExistence type="predicted"/>
<gene>
    <name evidence="1" type="ORF">KDM89_08170</name>
</gene>
<accession>A0A941I4V5</accession>
<evidence type="ECO:0000313" key="2">
    <source>
        <dbReference type="Proteomes" id="UP000680067"/>
    </source>
</evidence>
<dbReference type="InterPro" id="IPR036890">
    <property type="entry name" value="HATPase_C_sf"/>
</dbReference>
<name>A0A941I4V5_9BURK</name>
<keyword evidence="2" id="KW-1185">Reference proteome</keyword>
<reference evidence="1" key="1">
    <citation type="submission" date="2021-04" db="EMBL/GenBank/DDBJ databases">
        <title>novel species isolated from subtropical streams in China.</title>
        <authorList>
            <person name="Lu H."/>
        </authorList>
    </citation>
    <scope>NUCLEOTIDE SEQUENCE</scope>
    <source>
        <strain evidence="1">LFS511W</strain>
    </source>
</reference>
<sequence length="413" mass="46554">MHAFPTSLEDMEARLIAPPDSSDRTLLFDSQKIRKNTNKLLAESSTVQWLVTWTRGLGGRIHIEPIANELPVDMLKRISDTLPGSLLGLLSEESLGNVPKIALAKYKDAYFKQQRTWPDLNVHDQAALLCLDNVPAVIGLPNQLYPPSTILRVANRDQFSNLVDQLIKAVTAEENIRGAITNHRDRLTTILHELFKNTHDHARTTVDKQPLPLSIRGPYARFYSPGQLAYSAPPIQKDKAGNEVLPDINQAERYASYFLLPRSQNNVHRLAPTSDRKFLGLLELSVFDTGPGFAATYLKNGFEQASVQEQFDAVLGCFSTGRSSTGDESRGFGLWKVLRDLRELKGFIRVRTNRVHVYRDFAWYGDMFLQSDINAPAERMMDWRRGITRKISEDYPDMLGAHVSVLIPLGDNL</sequence>
<dbReference type="SUPFAM" id="SSF55874">
    <property type="entry name" value="ATPase domain of HSP90 chaperone/DNA topoisomerase II/histidine kinase"/>
    <property type="match status" value="1"/>
</dbReference>
<comment type="caution">
    <text evidence="1">The sequence shown here is derived from an EMBL/GenBank/DDBJ whole genome shotgun (WGS) entry which is preliminary data.</text>
</comment>
<dbReference type="Proteomes" id="UP000680067">
    <property type="component" value="Unassembled WGS sequence"/>
</dbReference>